<dbReference type="HOGENOM" id="CLU_1040890_0_0_11"/>
<comment type="subcellular location">
    <subcellularLocation>
        <location evidence="1">Secreted</location>
    </subcellularLocation>
</comment>
<gene>
    <name evidence="7" type="ordered locus">Celf_3605</name>
</gene>
<keyword evidence="5" id="KW-0812">Transmembrane</keyword>
<dbReference type="InterPro" id="IPR013783">
    <property type="entry name" value="Ig-like_fold"/>
</dbReference>
<evidence type="ECO:0000256" key="3">
    <source>
        <dbReference type="ARBA" id="ARBA00022729"/>
    </source>
</evidence>
<keyword evidence="5" id="KW-1133">Transmembrane helix</keyword>
<dbReference type="EMBL" id="CP002666">
    <property type="protein sequence ID" value="AEE47713.1"/>
    <property type="molecule type" value="Genomic_DNA"/>
</dbReference>
<dbReference type="RefSeq" id="WP_013772736.1">
    <property type="nucleotide sequence ID" value="NC_015514.1"/>
</dbReference>
<dbReference type="AlphaFoldDB" id="F4H3P7"/>
<dbReference type="KEGG" id="cfi:Celf_3605"/>
<dbReference type="STRING" id="590998.Celf_3605"/>
<feature type="domain" description="SD-repeat containing protein B" evidence="6">
    <location>
        <begin position="124"/>
        <end position="218"/>
    </location>
</feature>
<evidence type="ECO:0000313" key="7">
    <source>
        <dbReference type="EMBL" id="AEE47713.1"/>
    </source>
</evidence>
<name>F4H3P7_CELFA</name>
<evidence type="ECO:0000256" key="1">
    <source>
        <dbReference type="ARBA" id="ARBA00004613"/>
    </source>
</evidence>
<keyword evidence="2" id="KW-0964">Secreted</keyword>
<evidence type="ECO:0000259" key="6">
    <source>
        <dbReference type="Pfam" id="PF17210"/>
    </source>
</evidence>
<keyword evidence="8" id="KW-1185">Reference proteome</keyword>
<sequence>MPTSTHQDPPASAPRGVTRVPPGGPAVTPSRRRVPGPQQPDDVPRRRARRAAAATAATAARRHRLGAVAAVGASTVGALAAVGLVVALGAPDAVVERLDAVTLGPVAADEVAPATAPRLALVTRAWRDDDGDGLRSDDEGALPGVLVQLETADAEPARDVRGRPVPPVSTGDDGTATFAGLPDGVYRVRYVLPAGHRLTTPLARPGRATADSDADPVDAGGTVGLSGPLALTAEELDLAPADLDADRVLRGVDVGVVPAAEVLDAAG</sequence>
<dbReference type="GO" id="GO:0005576">
    <property type="term" value="C:extracellular region"/>
    <property type="evidence" value="ECO:0007669"/>
    <property type="project" value="UniProtKB-SubCell"/>
</dbReference>
<dbReference type="Pfam" id="PF17210">
    <property type="entry name" value="SdrD_B"/>
    <property type="match status" value="1"/>
</dbReference>
<proteinExistence type="predicted"/>
<dbReference type="Proteomes" id="UP000008460">
    <property type="component" value="Chromosome"/>
</dbReference>
<dbReference type="eggNOG" id="COG4932">
    <property type="taxonomic scope" value="Bacteria"/>
</dbReference>
<dbReference type="SUPFAM" id="SSF117074">
    <property type="entry name" value="Hypothetical protein PA1324"/>
    <property type="match status" value="1"/>
</dbReference>
<organism evidence="7 8">
    <name type="scientific">Cellulomonas fimi (strain ATCC 484 / DSM 20113 / JCM 1341 / CCUG 24087 / LMG 16345 / NBRC 15513 / NCIMB 8980 / NCTC 7547 / NRS-133)</name>
    <dbReference type="NCBI Taxonomy" id="590998"/>
    <lineage>
        <taxon>Bacteria</taxon>
        <taxon>Bacillati</taxon>
        <taxon>Actinomycetota</taxon>
        <taxon>Actinomycetes</taxon>
        <taxon>Micrococcales</taxon>
        <taxon>Cellulomonadaceae</taxon>
        <taxon>Cellulomonas</taxon>
    </lineage>
</organism>
<keyword evidence="3" id="KW-0732">Signal</keyword>
<keyword evidence="5" id="KW-0472">Membrane</keyword>
<dbReference type="Gene3D" id="2.60.40.10">
    <property type="entry name" value="Immunoglobulins"/>
    <property type="match status" value="1"/>
</dbReference>
<feature type="region of interest" description="Disordered" evidence="4">
    <location>
        <begin position="202"/>
        <end position="221"/>
    </location>
</feature>
<dbReference type="GO" id="GO:0005975">
    <property type="term" value="P:carbohydrate metabolic process"/>
    <property type="evidence" value="ECO:0007669"/>
    <property type="project" value="UniProtKB-ARBA"/>
</dbReference>
<feature type="compositionally biased region" description="Low complexity" evidence="4">
    <location>
        <begin position="13"/>
        <end position="29"/>
    </location>
</feature>
<accession>F4H3P7</accession>
<dbReference type="InterPro" id="IPR033764">
    <property type="entry name" value="Sdr_B"/>
</dbReference>
<evidence type="ECO:0000256" key="2">
    <source>
        <dbReference type="ARBA" id="ARBA00022525"/>
    </source>
</evidence>
<protein>
    <submittedName>
        <fullName evidence="7">Cna B domain protein</fullName>
    </submittedName>
</protein>
<reference evidence="7 8" key="1">
    <citation type="submission" date="2011-04" db="EMBL/GenBank/DDBJ databases">
        <title>Complete sequence of Cellulomonas fimi ATCC 484.</title>
        <authorList>
            <consortium name="US DOE Joint Genome Institute"/>
            <person name="Lucas S."/>
            <person name="Han J."/>
            <person name="Lapidus A."/>
            <person name="Cheng J.-F."/>
            <person name="Goodwin L."/>
            <person name="Pitluck S."/>
            <person name="Peters L."/>
            <person name="Chertkov O."/>
            <person name="Detter J.C."/>
            <person name="Han C."/>
            <person name="Tapia R."/>
            <person name="Land M."/>
            <person name="Hauser L."/>
            <person name="Kyrpides N."/>
            <person name="Ivanova N."/>
            <person name="Ovchinnikova G."/>
            <person name="Pagani I."/>
            <person name="Mead D."/>
            <person name="Brumm P."/>
            <person name="Woyke T."/>
        </authorList>
    </citation>
    <scope>NUCLEOTIDE SEQUENCE [LARGE SCALE GENOMIC DNA]</scope>
    <source>
        <strain evidence="8">ATCC 484 / DSM 20113 / JCM 1341 / NBRC 15513 / NCIMB 8980 / NCTC 7547</strain>
    </source>
</reference>
<evidence type="ECO:0000256" key="4">
    <source>
        <dbReference type="SAM" id="MobiDB-lite"/>
    </source>
</evidence>
<evidence type="ECO:0000256" key="5">
    <source>
        <dbReference type="SAM" id="Phobius"/>
    </source>
</evidence>
<feature type="region of interest" description="Disordered" evidence="4">
    <location>
        <begin position="1"/>
        <end position="57"/>
    </location>
</feature>
<feature type="transmembrane region" description="Helical" evidence="5">
    <location>
        <begin position="65"/>
        <end position="90"/>
    </location>
</feature>
<evidence type="ECO:0000313" key="8">
    <source>
        <dbReference type="Proteomes" id="UP000008460"/>
    </source>
</evidence>